<keyword evidence="2" id="KW-1185">Reference proteome</keyword>
<comment type="caution">
    <text evidence="1">The sequence shown here is derived from an EMBL/GenBank/DDBJ whole genome shotgun (WGS) entry which is preliminary data.</text>
</comment>
<reference evidence="1 2" key="1">
    <citation type="submission" date="2015-06" db="EMBL/GenBank/DDBJ databases">
        <title>Survival trade-offs in plant roots during colonization by closely related pathogenic and mutualistic fungi.</title>
        <authorList>
            <person name="Hacquard S."/>
            <person name="Kracher B."/>
            <person name="Hiruma K."/>
            <person name="Weinman A."/>
            <person name="Muench P."/>
            <person name="Garrido Oter R."/>
            <person name="Ver Loren van Themaat E."/>
            <person name="Dallerey J.-F."/>
            <person name="Damm U."/>
            <person name="Henrissat B."/>
            <person name="Lespinet O."/>
            <person name="Thon M."/>
            <person name="Kemen E."/>
            <person name="McHardy A.C."/>
            <person name="Schulze-Lefert P."/>
            <person name="O'Connell R.J."/>
        </authorList>
    </citation>
    <scope>NUCLEOTIDE SEQUENCE [LARGE SCALE GENOMIC DNA]</scope>
    <source>
        <strain evidence="1 2">MAFF 238704</strain>
    </source>
</reference>
<protein>
    <submittedName>
        <fullName evidence="1">Fad binding domain protein</fullName>
    </submittedName>
</protein>
<dbReference type="AlphaFoldDB" id="A0A167B4I9"/>
<organism evidence="1 2">
    <name type="scientific">Colletotrichum incanum</name>
    <name type="common">Soybean anthracnose fungus</name>
    <dbReference type="NCBI Taxonomy" id="1573173"/>
    <lineage>
        <taxon>Eukaryota</taxon>
        <taxon>Fungi</taxon>
        <taxon>Dikarya</taxon>
        <taxon>Ascomycota</taxon>
        <taxon>Pezizomycotina</taxon>
        <taxon>Sordariomycetes</taxon>
        <taxon>Hypocreomycetidae</taxon>
        <taxon>Glomerellales</taxon>
        <taxon>Glomerellaceae</taxon>
        <taxon>Colletotrichum</taxon>
        <taxon>Colletotrichum spaethianum species complex</taxon>
    </lineage>
</organism>
<evidence type="ECO:0000313" key="2">
    <source>
        <dbReference type="Proteomes" id="UP000076584"/>
    </source>
</evidence>
<name>A0A167B4I9_COLIC</name>
<dbReference type="STRING" id="1573173.A0A167B4I9"/>
<gene>
    <name evidence="1" type="ORF">CI238_01893</name>
</gene>
<dbReference type="EMBL" id="LFIW01001807">
    <property type="protein sequence ID" value="KZL80880.1"/>
    <property type="molecule type" value="Genomic_DNA"/>
</dbReference>
<evidence type="ECO:0000313" key="1">
    <source>
        <dbReference type="EMBL" id="KZL80880.1"/>
    </source>
</evidence>
<proteinExistence type="predicted"/>
<dbReference type="Proteomes" id="UP000076584">
    <property type="component" value="Unassembled WGS sequence"/>
</dbReference>
<sequence length="105" mass="11457">MLGATWGQEAIPEEIAAASKKLVEQVQPWREASPGAAAYLNEADINEPNLQQAYCGSTTIICTSSSKSTTLWGVLCATTAVGSEHWYIMDQIDYYLTQNGRLCPK</sequence>
<accession>A0A167B4I9</accession>